<evidence type="ECO:0000256" key="7">
    <source>
        <dbReference type="ARBA" id="ARBA00056497"/>
    </source>
</evidence>
<dbReference type="HAMAP" id="MF_00156">
    <property type="entry name" value="PanB"/>
    <property type="match status" value="1"/>
</dbReference>
<keyword evidence="8 11" id="KW-0460">Magnesium</keyword>
<evidence type="ECO:0000256" key="3">
    <source>
        <dbReference type="ARBA" id="ARBA00011424"/>
    </source>
</evidence>
<organism evidence="12 13">
    <name type="scientific">Thiohalorhabdus denitrificans</name>
    <dbReference type="NCBI Taxonomy" id="381306"/>
    <lineage>
        <taxon>Bacteria</taxon>
        <taxon>Pseudomonadati</taxon>
        <taxon>Pseudomonadota</taxon>
        <taxon>Gammaproteobacteria</taxon>
        <taxon>Thiohalorhabdales</taxon>
        <taxon>Thiohalorhabdaceae</taxon>
        <taxon>Thiohalorhabdus</taxon>
    </lineage>
</organism>
<dbReference type="RefSeq" id="WP_054966237.1">
    <property type="nucleotide sequence ID" value="NZ_FMUN01000001.1"/>
</dbReference>
<proteinExistence type="inferred from homology"/>
<dbReference type="GO" id="GO:0003864">
    <property type="term" value="F:3-methyl-2-oxobutanoate hydroxymethyltransferase activity"/>
    <property type="evidence" value="ECO:0007669"/>
    <property type="project" value="UniProtKB-UniRule"/>
</dbReference>
<protein>
    <recommendedName>
        <fullName evidence="8">3-methyl-2-oxobutanoate hydroxymethyltransferase</fullName>
        <ecNumber evidence="8">2.1.2.11</ecNumber>
    </recommendedName>
    <alternativeName>
        <fullName evidence="8">Ketopantoate hydroxymethyltransferase</fullName>
        <shortName evidence="8">KPHMT</shortName>
    </alternativeName>
</protein>
<evidence type="ECO:0000256" key="6">
    <source>
        <dbReference type="ARBA" id="ARBA00022723"/>
    </source>
</evidence>
<dbReference type="GO" id="GO:0008168">
    <property type="term" value="F:methyltransferase activity"/>
    <property type="evidence" value="ECO:0007669"/>
    <property type="project" value="UniProtKB-KW"/>
</dbReference>
<keyword evidence="13" id="KW-1185">Reference proteome</keyword>
<evidence type="ECO:0000313" key="12">
    <source>
        <dbReference type="EMBL" id="SCX84255.1"/>
    </source>
</evidence>
<comment type="similarity">
    <text evidence="2 8">Belongs to the PanB family.</text>
</comment>
<comment type="function">
    <text evidence="7 8">Catalyzes the reversible reaction in which hydroxymethyl group from 5,10-methylenetetrahydrofolate is transferred onto alpha-ketoisovalerate to form ketopantoate.</text>
</comment>
<dbReference type="InterPro" id="IPR040442">
    <property type="entry name" value="Pyrv_kinase-like_dom_sf"/>
</dbReference>
<dbReference type="NCBIfam" id="NF001452">
    <property type="entry name" value="PRK00311.1"/>
    <property type="match status" value="1"/>
</dbReference>
<feature type="binding site" evidence="8 11">
    <location>
        <position position="84"/>
    </location>
    <ligand>
        <name>Mg(2+)</name>
        <dbReference type="ChEBI" id="CHEBI:18420"/>
    </ligand>
</feature>
<dbReference type="PANTHER" id="PTHR20881">
    <property type="entry name" value="3-METHYL-2-OXOBUTANOATE HYDROXYMETHYLTRANSFERASE"/>
    <property type="match status" value="1"/>
</dbReference>
<evidence type="ECO:0000256" key="9">
    <source>
        <dbReference type="PIRSR" id="PIRSR000388-1"/>
    </source>
</evidence>
<comment type="pathway">
    <text evidence="1 8">Cofactor biosynthesis; (R)-pantothenate biosynthesis; (R)-pantoate from 3-methyl-2-oxobutanoate: step 1/2.</text>
</comment>
<dbReference type="FunFam" id="3.20.20.60:FF:000003">
    <property type="entry name" value="3-methyl-2-oxobutanoate hydroxymethyltransferase"/>
    <property type="match status" value="1"/>
</dbReference>
<dbReference type="PANTHER" id="PTHR20881:SF0">
    <property type="entry name" value="3-METHYL-2-OXOBUTANOATE HYDROXYMETHYLTRANSFERASE"/>
    <property type="match status" value="1"/>
</dbReference>
<dbReference type="InterPro" id="IPR003700">
    <property type="entry name" value="Pantoate_hydroxy_MeTrfase"/>
</dbReference>
<dbReference type="AlphaFoldDB" id="A0A0P9ED52"/>
<gene>
    <name evidence="8" type="primary">panB</name>
    <name evidence="12" type="ORF">SAMN05661077_0642</name>
</gene>
<feature type="binding site" evidence="8 11">
    <location>
        <position position="116"/>
    </location>
    <ligand>
        <name>Mg(2+)</name>
        <dbReference type="ChEBI" id="CHEBI:18420"/>
    </ligand>
</feature>
<evidence type="ECO:0000256" key="8">
    <source>
        <dbReference type="HAMAP-Rule" id="MF_00156"/>
    </source>
</evidence>
<feature type="binding site" evidence="8 11">
    <location>
        <position position="45"/>
    </location>
    <ligand>
        <name>Mg(2+)</name>
        <dbReference type="ChEBI" id="CHEBI:18420"/>
    </ligand>
</feature>
<dbReference type="GO" id="GO:0032259">
    <property type="term" value="P:methylation"/>
    <property type="evidence" value="ECO:0007669"/>
    <property type="project" value="UniProtKB-KW"/>
</dbReference>
<keyword evidence="5 8" id="KW-0808">Transferase</keyword>
<dbReference type="NCBIfam" id="TIGR00222">
    <property type="entry name" value="panB"/>
    <property type="match status" value="1"/>
</dbReference>
<dbReference type="EC" id="2.1.2.11" evidence="8"/>
<dbReference type="UniPathway" id="UPA00028">
    <property type="reaction ID" value="UER00003"/>
</dbReference>
<feature type="binding site" evidence="8 10">
    <location>
        <position position="114"/>
    </location>
    <ligand>
        <name>3-methyl-2-oxobutanoate</name>
        <dbReference type="ChEBI" id="CHEBI:11851"/>
    </ligand>
</feature>
<dbReference type="GO" id="GO:0015940">
    <property type="term" value="P:pantothenate biosynthetic process"/>
    <property type="evidence" value="ECO:0007669"/>
    <property type="project" value="UniProtKB-UniRule"/>
</dbReference>
<dbReference type="SUPFAM" id="SSF51621">
    <property type="entry name" value="Phosphoenolpyruvate/pyruvate domain"/>
    <property type="match status" value="1"/>
</dbReference>
<keyword evidence="4 8" id="KW-0566">Pantothenate biosynthesis</keyword>
<dbReference type="Gene3D" id="3.20.20.60">
    <property type="entry name" value="Phosphoenolpyruvate-binding domains"/>
    <property type="match status" value="1"/>
</dbReference>
<evidence type="ECO:0000256" key="11">
    <source>
        <dbReference type="PIRSR" id="PIRSR000388-3"/>
    </source>
</evidence>
<dbReference type="GO" id="GO:0005737">
    <property type="term" value="C:cytoplasm"/>
    <property type="evidence" value="ECO:0007669"/>
    <property type="project" value="UniProtKB-SubCell"/>
</dbReference>
<dbReference type="CDD" id="cd06557">
    <property type="entry name" value="KPHMT-like"/>
    <property type="match status" value="1"/>
</dbReference>
<dbReference type="Pfam" id="PF02548">
    <property type="entry name" value="Pantoate_transf"/>
    <property type="match status" value="1"/>
</dbReference>
<dbReference type="InterPro" id="IPR015813">
    <property type="entry name" value="Pyrv/PenolPyrv_kinase-like_dom"/>
</dbReference>
<comment type="subunit">
    <text evidence="3 8">Homodecamer; pentamer of dimers.</text>
</comment>
<dbReference type="GO" id="GO:0000287">
    <property type="term" value="F:magnesium ion binding"/>
    <property type="evidence" value="ECO:0007669"/>
    <property type="project" value="TreeGrafter"/>
</dbReference>
<accession>A0A0P9ED52</accession>
<dbReference type="STRING" id="381306.AN478_08810"/>
<comment type="cofactor">
    <cofactor evidence="8 11">
        <name>Mg(2+)</name>
        <dbReference type="ChEBI" id="CHEBI:18420"/>
    </cofactor>
    <text evidence="8 11">Binds 1 Mg(2+) ion per subunit.</text>
</comment>
<name>A0A0P9ED52_9GAMM</name>
<evidence type="ECO:0000313" key="13">
    <source>
        <dbReference type="Proteomes" id="UP000183104"/>
    </source>
</evidence>
<keyword evidence="8" id="KW-0963">Cytoplasm</keyword>
<dbReference type="PIRSF" id="PIRSF000388">
    <property type="entry name" value="Pantoate_hydroxy_MeTrfase"/>
    <property type="match status" value="1"/>
</dbReference>
<evidence type="ECO:0000256" key="4">
    <source>
        <dbReference type="ARBA" id="ARBA00022655"/>
    </source>
</evidence>
<feature type="binding site" evidence="8 10">
    <location>
        <begin position="45"/>
        <end position="46"/>
    </location>
    <ligand>
        <name>3-methyl-2-oxobutanoate</name>
        <dbReference type="ChEBI" id="CHEBI:11851"/>
    </ligand>
</feature>
<evidence type="ECO:0000256" key="10">
    <source>
        <dbReference type="PIRSR" id="PIRSR000388-2"/>
    </source>
</evidence>
<keyword evidence="6 8" id="KW-0479">Metal-binding</keyword>
<reference evidence="13" key="1">
    <citation type="submission" date="2016-10" db="EMBL/GenBank/DDBJ databases">
        <authorList>
            <person name="Varghese N."/>
        </authorList>
    </citation>
    <scope>NUCLEOTIDE SEQUENCE [LARGE SCALE GENOMIC DNA]</scope>
    <source>
        <strain evidence="13">HL 19</strain>
    </source>
</reference>
<feature type="active site" description="Proton acceptor" evidence="8 9">
    <location>
        <position position="183"/>
    </location>
</feature>
<evidence type="ECO:0000256" key="1">
    <source>
        <dbReference type="ARBA" id="ARBA00005033"/>
    </source>
</evidence>
<comment type="catalytic activity">
    <reaction evidence="8">
        <text>(6R)-5,10-methylene-5,6,7,8-tetrahydrofolate + 3-methyl-2-oxobutanoate + H2O = 2-dehydropantoate + (6S)-5,6,7,8-tetrahydrofolate</text>
        <dbReference type="Rhea" id="RHEA:11824"/>
        <dbReference type="ChEBI" id="CHEBI:11561"/>
        <dbReference type="ChEBI" id="CHEBI:11851"/>
        <dbReference type="ChEBI" id="CHEBI:15377"/>
        <dbReference type="ChEBI" id="CHEBI:15636"/>
        <dbReference type="ChEBI" id="CHEBI:57453"/>
        <dbReference type="EC" id="2.1.2.11"/>
    </reaction>
</comment>
<dbReference type="PATRIC" id="fig|381306.5.peg.412"/>
<keyword evidence="12" id="KW-0489">Methyltransferase</keyword>
<dbReference type="OrthoDB" id="9781789at2"/>
<comment type="subcellular location">
    <subcellularLocation>
        <location evidence="8">Cytoplasm</location>
    </subcellularLocation>
</comment>
<sequence length="266" mass="28330">MSALTVDGLHKSGGDREPLVAVTAYDYTFARLADEAGVDILLVGDSLGMVVQGEATTLPVTLDHMVYHTRCVSRGRSRALVVADLPFRAYKASPAQALDSAARLMAEGGCEMVKLEGGRPMVETVAFLQERDIPVMGHLGLTPQSVHQLGGYRVQGRSPDQAAALVEEAMDLERAGARALVLEAVPREVARRVTESVDIPVIGIGAGPDCDGQVLVLQDALGLFEGLQPRFAKRYMDGAGAVRDALGGFCREVRSGAFPADEHSFE</sequence>
<evidence type="ECO:0000256" key="5">
    <source>
        <dbReference type="ARBA" id="ARBA00022679"/>
    </source>
</evidence>
<feature type="binding site" evidence="8 10">
    <location>
        <position position="84"/>
    </location>
    <ligand>
        <name>3-methyl-2-oxobutanoate</name>
        <dbReference type="ChEBI" id="CHEBI:11851"/>
    </ligand>
</feature>
<dbReference type="EMBL" id="FMUN01000001">
    <property type="protein sequence ID" value="SCX84255.1"/>
    <property type="molecule type" value="Genomic_DNA"/>
</dbReference>
<evidence type="ECO:0000256" key="2">
    <source>
        <dbReference type="ARBA" id="ARBA00008676"/>
    </source>
</evidence>
<dbReference type="Proteomes" id="UP000183104">
    <property type="component" value="Unassembled WGS sequence"/>
</dbReference>